<keyword evidence="8" id="KW-0812">Transmembrane</keyword>
<dbReference type="PRINTS" id="PR00344">
    <property type="entry name" value="BCTRLSENSOR"/>
</dbReference>
<keyword evidence="7" id="KW-0902">Two-component regulatory system</keyword>
<comment type="catalytic activity">
    <reaction evidence="1">
        <text>ATP + protein L-histidine = ADP + protein N-phospho-L-histidine.</text>
        <dbReference type="EC" id="2.7.13.3"/>
    </reaction>
</comment>
<feature type="transmembrane region" description="Helical" evidence="8">
    <location>
        <begin position="12"/>
        <end position="29"/>
    </location>
</feature>
<evidence type="ECO:0000256" key="7">
    <source>
        <dbReference type="ARBA" id="ARBA00023012"/>
    </source>
</evidence>
<organism evidence="10 11">
    <name type="scientific">Roseivirga ehrenbergii (strain DSM 102268 / JCM 13514 / KCTC 12282 / NCIMB 14502 / KMM 6017)</name>
    <dbReference type="NCBI Taxonomy" id="279360"/>
    <lineage>
        <taxon>Bacteria</taxon>
        <taxon>Pseudomonadati</taxon>
        <taxon>Bacteroidota</taxon>
        <taxon>Cytophagia</taxon>
        <taxon>Cytophagales</taxon>
        <taxon>Roseivirgaceae</taxon>
        <taxon>Roseivirga</taxon>
    </lineage>
</organism>
<dbReference type="InterPro" id="IPR003594">
    <property type="entry name" value="HATPase_dom"/>
</dbReference>
<feature type="domain" description="Histidine kinase" evidence="9">
    <location>
        <begin position="230"/>
        <end position="457"/>
    </location>
</feature>
<evidence type="ECO:0000256" key="5">
    <source>
        <dbReference type="ARBA" id="ARBA00022777"/>
    </source>
</evidence>
<dbReference type="STRING" id="279360.MB14_06675"/>
<feature type="transmembrane region" description="Helical" evidence="8">
    <location>
        <begin position="35"/>
        <end position="55"/>
    </location>
</feature>
<evidence type="ECO:0000256" key="8">
    <source>
        <dbReference type="SAM" id="Phobius"/>
    </source>
</evidence>
<dbReference type="GO" id="GO:0004673">
    <property type="term" value="F:protein histidine kinase activity"/>
    <property type="evidence" value="ECO:0007669"/>
    <property type="project" value="UniProtKB-EC"/>
</dbReference>
<evidence type="ECO:0000256" key="4">
    <source>
        <dbReference type="ARBA" id="ARBA00022741"/>
    </source>
</evidence>
<keyword evidence="5" id="KW-0418">Kinase</keyword>
<comment type="caution">
    <text evidence="10">The sequence shown here is derived from an EMBL/GenBank/DDBJ whole genome shotgun (WGS) entry which is preliminary data.</text>
</comment>
<keyword evidence="6" id="KW-0067">ATP-binding</keyword>
<dbReference type="GO" id="GO:0005524">
    <property type="term" value="F:ATP binding"/>
    <property type="evidence" value="ECO:0007669"/>
    <property type="project" value="UniProtKB-KW"/>
</dbReference>
<evidence type="ECO:0000313" key="11">
    <source>
        <dbReference type="Proteomes" id="UP000075583"/>
    </source>
</evidence>
<dbReference type="Gene3D" id="3.30.565.10">
    <property type="entry name" value="Histidine kinase-like ATPase, C-terminal domain"/>
    <property type="match status" value="1"/>
</dbReference>
<dbReference type="GO" id="GO:0000160">
    <property type="term" value="P:phosphorelay signal transduction system"/>
    <property type="evidence" value="ECO:0007669"/>
    <property type="project" value="UniProtKB-KW"/>
</dbReference>
<keyword evidence="11" id="KW-1185">Reference proteome</keyword>
<evidence type="ECO:0000256" key="1">
    <source>
        <dbReference type="ARBA" id="ARBA00000085"/>
    </source>
</evidence>
<keyword evidence="4" id="KW-0547">Nucleotide-binding</keyword>
<dbReference type="Gene3D" id="3.30.450.20">
    <property type="entry name" value="PAS domain"/>
    <property type="match status" value="1"/>
</dbReference>
<name>A0A150X830_ROSEK</name>
<evidence type="ECO:0000256" key="2">
    <source>
        <dbReference type="ARBA" id="ARBA00012438"/>
    </source>
</evidence>
<keyword evidence="3" id="KW-0808">Transferase</keyword>
<evidence type="ECO:0000313" key="10">
    <source>
        <dbReference type="EMBL" id="KYG74881.1"/>
    </source>
</evidence>
<dbReference type="RefSeq" id="WP_062592306.1">
    <property type="nucleotide sequence ID" value="NZ_LQZQ01000045.1"/>
</dbReference>
<evidence type="ECO:0000256" key="3">
    <source>
        <dbReference type="ARBA" id="ARBA00022679"/>
    </source>
</evidence>
<dbReference type="Proteomes" id="UP000075583">
    <property type="component" value="Unassembled WGS sequence"/>
</dbReference>
<dbReference type="InterPro" id="IPR005467">
    <property type="entry name" value="His_kinase_dom"/>
</dbReference>
<dbReference type="AlphaFoldDB" id="A0A150X830"/>
<evidence type="ECO:0000256" key="6">
    <source>
        <dbReference type="ARBA" id="ARBA00022840"/>
    </source>
</evidence>
<gene>
    <name evidence="10" type="ORF">MB14_06675</name>
</gene>
<dbReference type="PANTHER" id="PTHR43065:SF46">
    <property type="entry name" value="C4-DICARBOXYLATE TRANSPORT SENSOR PROTEIN DCTB"/>
    <property type="match status" value="1"/>
</dbReference>
<dbReference type="InterPro" id="IPR004358">
    <property type="entry name" value="Sig_transdc_His_kin-like_C"/>
</dbReference>
<dbReference type="EC" id="2.7.13.3" evidence="2"/>
<dbReference type="EMBL" id="LQZQ01000045">
    <property type="protein sequence ID" value="KYG74881.1"/>
    <property type="molecule type" value="Genomic_DNA"/>
</dbReference>
<reference evidence="10" key="1">
    <citation type="submission" date="2016-01" db="EMBL/GenBank/DDBJ databases">
        <title>Genome sequencing of Roseivirga ehrenbergii KMM 6017.</title>
        <authorList>
            <person name="Selvaratnam C."/>
            <person name="Thevarajoo S."/>
            <person name="Goh K.M."/>
            <person name="Ee R."/>
            <person name="Chan K.-G."/>
            <person name="Chong C.S."/>
        </authorList>
    </citation>
    <scope>NUCLEOTIDE SEQUENCE [LARGE SCALE GENOMIC DNA]</scope>
    <source>
        <strain evidence="10">KMM 6017</strain>
    </source>
</reference>
<keyword evidence="8" id="KW-1133">Transmembrane helix</keyword>
<dbReference type="PANTHER" id="PTHR43065">
    <property type="entry name" value="SENSOR HISTIDINE KINASE"/>
    <property type="match status" value="1"/>
</dbReference>
<keyword evidence="8" id="KW-0472">Membrane</keyword>
<dbReference type="SMART" id="SM00387">
    <property type="entry name" value="HATPase_c"/>
    <property type="match status" value="1"/>
</dbReference>
<evidence type="ECO:0000259" key="9">
    <source>
        <dbReference type="PROSITE" id="PS50109"/>
    </source>
</evidence>
<dbReference type="SUPFAM" id="SSF55874">
    <property type="entry name" value="ATPase domain of HSP90 chaperone/DNA topoisomerase II/histidine kinase"/>
    <property type="match status" value="1"/>
</dbReference>
<dbReference type="OrthoDB" id="1931120at2"/>
<dbReference type="InterPro" id="IPR036890">
    <property type="entry name" value="HATPase_C_sf"/>
</dbReference>
<dbReference type="Pfam" id="PF02518">
    <property type="entry name" value="HATPase_c"/>
    <property type="match status" value="1"/>
</dbReference>
<accession>A0A150X830</accession>
<protein>
    <recommendedName>
        <fullName evidence="2">histidine kinase</fullName>
        <ecNumber evidence="2">2.7.13.3</ecNumber>
    </recommendedName>
</protein>
<proteinExistence type="predicted"/>
<sequence length="459" mass="52179">MNSKHFQIQIIVRLLLITVGLGFLLFYIFEDRNYIRLFFIVIFILSALIELFYYINRTNKDTKNFLEAILHNDFTLKYSADKKGKSFKKLYNSFNQVNQKFIEASQREANEYQYLSVLVQQLEIGVLSYDDKERIHLANKALKQLLGKEELITLNSIKTISSILYKSIIQLEVGHNELLKVNIHGREFQLSIKASIFKLRGTKYTLVSIHDIHTELDNNEMMAWQKLIRVLTHEIMNSVAPITSLSATLNHFVSQSQASGHDLTEAQLQSLQEGLDAIQHRSAGLMTFTEAYRSLTRVPLPNIKPVEGQLYFQRIASLFKPTLTQSNIQFHMELPKEAFTLTIDPDLMEQALINLLKNAKEAVEASTGTIRLVVKQPSQLEEKSGGFQISITDNGGGIPQEIQENIFIPFYTTKSNGSGVGLSLVKQIVQAHKGEIGFTIDQHKGTTEFRIKLAVKVLS</sequence>
<dbReference type="PROSITE" id="PS50109">
    <property type="entry name" value="HIS_KIN"/>
    <property type="match status" value="1"/>
</dbReference>